<name>A0A1A6HLM8_NEOLE</name>
<evidence type="ECO:0000256" key="1">
    <source>
        <dbReference type="SAM" id="MobiDB-lite"/>
    </source>
</evidence>
<reference evidence="2 3" key="1">
    <citation type="submission" date="2016-06" db="EMBL/GenBank/DDBJ databases">
        <title>The Draft Genome Sequence and Annotation of the Desert Woodrat Neotoma lepida.</title>
        <authorList>
            <person name="Campbell M."/>
            <person name="Oakeson K.F."/>
            <person name="Yandell M."/>
            <person name="Halpert J.R."/>
            <person name="Dearing D."/>
        </authorList>
    </citation>
    <scope>NUCLEOTIDE SEQUENCE [LARGE SCALE GENOMIC DNA]</scope>
    <source>
        <strain evidence="2">417</strain>
        <tissue evidence="2">Liver</tissue>
    </source>
</reference>
<dbReference type="Proteomes" id="UP000092124">
    <property type="component" value="Unassembled WGS sequence"/>
</dbReference>
<protein>
    <submittedName>
        <fullName evidence="2">Uncharacterized protein</fullName>
    </submittedName>
</protein>
<evidence type="ECO:0000313" key="2">
    <source>
        <dbReference type="EMBL" id="OBS79159.1"/>
    </source>
</evidence>
<feature type="non-terminal residue" evidence="2">
    <location>
        <position position="220"/>
    </location>
</feature>
<dbReference type="AlphaFoldDB" id="A0A1A6HLM8"/>
<accession>A0A1A6HLM8</accession>
<dbReference type="Pfam" id="PF15256">
    <property type="entry name" value="SPATIAL"/>
    <property type="match status" value="2"/>
</dbReference>
<feature type="compositionally biased region" description="Basic and acidic residues" evidence="1">
    <location>
        <begin position="19"/>
        <end position="31"/>
    </location>
</feature>
<gene>
    <name evidence="2" type="ORF">A6R68_18436</name>
</gene>
<evidence type="ECO:0000313" key="3">
    <source>
        <dbReference type="Proteomes" id="UP000092124"/>
    </source>
</evidence>
<dbReference type="InterPro" id="IPR037394">
    <property type="entry name" value="TBATA-like"/>
</dbReference>
<proteinExistence type="predicted"/>
<dbReference type="PANTHER" id="PTHR33772">
    <property type="entry name" value="THYMUS, BRAIN AND TESTES-ASSOCIATED"/>
    <property type="match status" value="1"/>
</dbReference>
<organism evidence="2 3">
    <name type="scientific">Neotoma lepida</name>
    <name type="common">Desert woodrat</name>
    <dbReference type="NCBI Taxonomy" id="56216"/>
    <lineage>
        <taxon>Eukaryota</taxon>
        <taxon>Metazoa</taxon>
        <taxon>Chordata</taxon>
        <taxon>Craniata</taxon>
        <taxon>Vertebrata</taxon>
        <taxon>Euteleostomi</taxon>
        <taxon>Mammalia</taxon>
        <taxon>Eutheria</taxon>
        <taxon>Euarchontoglires</taxon>
        <taxon>Glires</taxon>
        <taxon>Rodentia</taxon>
        <taxon>Myomorpha</taxon>
        <taxon>Muroidea</taxon>
        <taxon>Cricetidae</taxon>
        <taxon>Neotominae</taxon>
        <taxon>Neotoma</taxon>
    </lineage>
</organism>
<comment type="caution">
    <text evidence="2">The sequence shown here is derived from an EMBL/GenBank/DDBJ whole genome shotgun (WGS) entry which is preliminary data.</text>
</comment>
<sequence>MTTEVKTQLAEHPLANPKAEPEPEKKPEHFPRSHGNVGFQKEPVVPGIVDFELIQEERKTSKPQTPSAYRFGRLSHHSFFSRHHPQPQHVTHMPDVTGKPICVVRDEFSLTSLTPSALLSSCVMGMPTTSVPIGDPQSNRNPQLSPSDTWKKNLKDLASRMTVFTKEIEPRINEVGAEHRSEPGKKAFLLELLCQILQTDSLRAIQFWLLYAPPKGEDTI</sequence>
<keyword evidence="3" id="KW-1185">Reference proteome</keyword>
<dbReference type="EMBL" id="LZPO01027354">
    <property type="protein sequence ID" value="OBS79159.1"/>
    <property type="molecule type" value="Genomic_DNA"/>
</dbReference>
<feature type="region of interest" description="Disordered" evidence="1">
    <location>
        <begin position="1"/>
        <end position="41"/>
    </location>
</feature>
<dbReference type="PANTHER" id="PTHR33772:SF3">
    <property type="entry name" value="PROTEIN TBATA"/>
    <property type="match status" value="1"/>
</dbReference>
<dbReference type="STRING" id="56216.A0A1A6HLM8"/>
<dbReference type="OrthoDB" id="9982103at2759"/>